<dbReference type="SMART" id="SM01142">
    <property type="entry name" value="DSHCT"/>
    <property type="match status" value="1"/>
</dbReference>
<keyword evidence="3" id="KW-0347">Helicase</keyword>
<evidence type="ECO:0000259" key="6">
    <source>
        <dbReference type="PROSITE" id="PS51192"/>
    </source>
</evidence>
<feature type="domain" description="Helicase C-terminal" evidence="7">
    <location>
        <begin position="720"/>
        <end position="928"/>
    </location>
</feature>
<dbReference type="FunFam" id="3.40.50.300:FF:001545">
    <property type="entry name" value="DEAD/DEAH box helicase, putative"/>
    <property type="match status" value="1"/>
</dbReference>
<dbReference type="Pfam" id="PF00270">
    <property type="entry name" value="DEAD"/>
    <property type="match status" value="1"/>
</dbReference>
<keyword evidence="2" id="KW-0378">Hydrolase</keyword>
<evidence type="ECO:0000256" key="5">
    <source>
        <dbReference type="SAM" id="Coils"/>
    </source>
</evidence>
<dbReference type="Proteomes" id="UP000692954">
    <property type="component" value="Unassembled WGS sequence"/>
</dbReference>
<dbReference type="GO" id="GO:0070478">
    <property type="term" value="P:nuclear-transcribed mRNA catabolic process, 3'-5' exonucleolytic nonsense-mediated decay"/>
    <property type="evidence" value="ECO:0007669"/>
    <property type="project" value="TreeGrafter"/>
</dbReference>
<keyword evidence="9" id="KW-1185">Reference proteome</keyword>
<dbReference type="InterPro" id="IPR016438">
    <property type="entry name" value="SKI2-like"/>
</dbReference>
<feature type="domain" description="Helicase ATP-binding" evidence="6">
    <location>
        <begin position="456"/>
        <end position="612"/>
    </location>
</feature>
<dbReference type="EMBL" id="CAJJDN010000013">
    <property type="protein sequence ID" value="CAD8059517.1"/>
    <property type="molecule type" value="Genomic_DNA"/>
</dbReference>
<comment type="caution">
    <text evidence="8">The sequence shown here is derived from an EMBL/GenBank/DDBJ whole genome shotgun (WGS) entry which is preliminary data.</text>
</comment>
<dbReference type="PANTHER" id="PTHR12131:SF1">
    <property type="entry name" value="ATP-DEPENDENT RNA HELICASE SUPV3L1, MITOCHONDRIAL-RELATED"/>
    <property type="match status" value="1"/>
</dbReference>
<dbReference type="GO" id="GO:0055087">
    <property type="term" value="C:Ski complex"/>
    <property type="evidence" value="ECO:0007669"/>
    <property type="project" value="TreeGrafter"/>
</dbReference>
<dbReference type="InterPro" id="IPR001650">
    <property type="entry name" value="Helicase_C-like"/>
</dbReference>
<dbReference type="GO" id="GO:0005524">
    <property type="term" value="F:ATP binding"/>
    <property type="evidence" value="ECO:0007669"/>
    <property type="project" value="UniProtKB-KW"/>
</dbReference>
<proteinExistence type="predicted"/>
<evidence type="ECO:0000256" key="3">
    <source>
        <dbReference type="ARBA" id="ARBA00022806"/>
    </source>
</evidence>
<evidence type="ECO:0000256" key="1">
    <source>
        <dbReference type="ARBA" id="ARBA00022741"/>
    </source>
</evidence>
<protein>
    <submittedName>
        <fullName evidence="8">Uncharacterized protein</fullName>
    </submittedName>
</protein>
<evidence type="ECO:0000259" key="7">
    <source>
        <dbReference type="PROSITE" id="PS51194"/>
    </source>
</evidence>
<dbReference type="SMART" id="SM00490">
    <property type="entry name" value="HELICc"/>
    <property type="match status" value="1"/>
</dbReference>
<dbReference type="FunFam" id="1.10.3380.30:FF:000008">
    <property type="entry name" value="Helicase with Zn-finger motif, putative"/>
    <property type="match status" value="1"/>
</dbReference>
<dbReference type="CDD" id="cd18795">
    <property type="entry name" value="SF2_C_Ski2"/>
    <property type="match status" value="1"/>
</dbReference>
<accession>A0A8S1KXJ9</accession>
<dbReference type="PROSITE" id="PS51194">
    <property type="entry name" value="HELICASE_CTER"/>
    <property type="match status" value="1"/>
</dbReference>
<dbReference type="InterPro" id="IPR050699">
    <property type="entry name" value="RNA-DNA_Helicase"/>
</dbReference>
<dbReference type="Pfam" id="PF08148">
    <property type="entry name" value="DSHCT"/>
    <property type="match status" value="1"/>
</dbReference>
<keyword evidence="5" id="KW-0175">Coiled coil</keyword>
<evidence type="ECO:0000313" key="8">
    <source>
        <dbReference type="EMBL" id="CAD8059517.1"/>
    </source>
</evidence>
<keyword evidence="4" id="KW-0067">ATP-binding</keyword>
<organism evidence="8 9">
    <name type="scientific">Paramecium sonneborni</name>
    <dbReference type="NCBI Taxonomy" id="65129"/>
    <lineage>
        <taxon>Eukaryota</taxon>
        <taxon>Sar</taxon>
        <taxon>Alveolata</taxon>
        <taxon>Ciliophora</taxon>
        <taxon>Intramacronucleata</taxon>
        <taxon>Oligohymenophorea</taxon>
        <taxon>Peniculida</taxon>
        <taxon>Parameciidae</taxon>
        <taxon>Paramecium</taxon>
    </lineage>
</organism>
<dbReference type="InterPro" id="IPR012961">
    <property type="entry name" value="Ski2/MTR4_C"/>
</dbReference>
<evidence type="ECO:0000256" key="2">
    <source>
        <dbReference type="ARBA" id="ARBA00022801"/>
    </source>
</evidence>
<name>A0A8S1KXJ9_9CILI</name>
<dbReference type="InterPro" id="IPR011545">
    <property type="entry name" value="DEAD/DEAH_box_helicase_dom"/>
</dbReference>
<keyword evidence="1" id="KW-0547">Nucleotide-binding</keyword>
<evidence type="ECO:0000313" key="9">
    <source>
        <dbReference type="Proteomes" id="UP000692954"/>
    </source>
</evidence>
<dbReference type="GO" id="GO:0016787">
    <property type="term" value="F:hydrolase activity"/>
    <property type="evidence" value="ECO:0007669"/>
    <property type="project" value="UniProtKB-KW"/>
</dbReference>
<dbReference type="PANTHER" id="PTHR12131">
    <property type="entry name" value="ATP-DEPENDENT RNA AND DNA HELICASE"/>
    <property type="match status" value="1"/>
</dbReference>
<dbReference type="FunFam" id="3.40.50.300:FF:000354">
    <property type="entry name" value="ATP-dependent RNA helicase SKI2"/>
    <property type="match status" value="1"/>
</dbReference>
<gene>
    <name evidence="8" type="ORF">PSON_ATCC_30995.1.T0130313</name>
</gene>
<dbReference type="OrthoDB" id="64767at2759"/>
<dbReference type="GO" id="GO:0004386">
    <property type="term" value="F:helicase activity"/>
    <property type="evidence" value="ECO:0007669"/>
    <property type="project" value="UniProtKB-KW"/>
</dbReference>
<dbReference type="GO" id="GO:0003676">
    <property type="term" value="F:nucleic acid binding"/>
    <property type="evidence" value="ECO:0007669"/>
    <property type="project" value="InterPro"/>
</dbReference>
<dbReference type="PROSITE" id="PS51192">
    <property type="entry name" value="HELICASE_ATP_BIND_1"/>
    <property type="match status" value="1"/>
</dbReference>
<evidence type="ECO:0000256" key="4">
    <source>
        <dbReference type="ARBA" id="ARBA00022840"/>
    </source>
</evidence>
<feature type="coiled-coil region" evidence="5">
    <location>
        <begin position="642"/>
        <end position="676"/>
    </location>
</feature>
<dbReference type="Pfam" id="PF00271">
    <property type="entry name" value="Helicase_C"/>
    <property type="match status" value="1"/>
</dbReference>
<dbReference type="SMART" id="SM00487">
    <property type="entry name" value="DEXDc"/>
    <property type="match status" value="1"/>
</dbReference>
<reference evidence="8" key="1">
    <citation type="submission" date="2021-01" db="EMBL/GenBank/DDBJ databases">
        <authorList>
            <consortium name="Genoscope - CEA"/>
            <person name="William W."/>
        </authorList>
    </citation>
    <scope>NUCLEOTIDE SEQUENCE</scope>
</reference>
<dbReference type="InterPro" id="IPR014001">
    <property type="entry name" value="Helicase_ATP-bd"/>
</dbReference>
<dbReference type="PIRSF" id="PIRSF005198">
    <property type="entry name" value="Antiviral_helicase_SKI2"/>
    <property type="match status" value="1"/>
</dbReference>
<sequence>MAEDQDIWESLFDYLNKAQDQGTNNNAEIISYSKGIPDVAIDPLSIGEQYPRVEIATKMSDGIIPSSYKIQSQKMVKFQEFRDELIDEIDEFYQEDQLEDIRQIYLQSNLQQKDYEFTNILPFMQDEQALNPGIETVLYTNHDMFSWEIESVSSAYLHTDLKSFSTTNVINRGQLIKDKRGPEKVELGDKLLSLDKLEQQIKVQADTIFDQSEQIRKERDIRKQERIAEYQQRIEYLDDKFVKDQIQSILHVFPNQTDPKFNTIWSLFIDEQKEEEQPLQQQKPKQIETLEDLEFQENAIVSESDIQMLSTLTELQRQARETAKINNIANDADDDEIKEEWNTIVKAQQIVDFNQIDNEPTFIDQMYYAEKAQPEIQEQDPEIRKQIQDALQVKSKFRIIKVQDIINNSNKLIQDRDFKFAVEDETDMSNFYDQLPKAKMAKQFHFELDDFQKRSILHLEKKESVFVCAHTSAGKTVIAEYAIALAFKHNRRALYTSPIKALSNQKFREFDQKFGNTGVVTGDVSINPGAPCLILTTEILRNMLYRGAELIRDIEWVIFDEVHYVNDQERGMVWEETIIMLPQHIGIIMLSATVPNYMDFANWVGRTRKQKVYVMKTFTRPVPLEHHIFLFDKFHTIKERDGDFLAQEYNSLKKKIKEIEDEKKGLKERIKKNMDEKKEDELYKNTNKSMRQKLTQKQIKSKFIQNISAANMKQKDEKRAMTQLIRLCEKKDLLPCVIFVFSRKKINELADSITKQNSLKLIDHKTEARIIGFFDQALLKLKSQDRQSPQLIRLRELLRFGIAIHHGHLLPIAKEIVEILFSEGLIKVLFATETFAMGINMPTKTVIFHTVEKFDGSNTKRMLHSSEYTQMSGRAGRRGIDEKGNVIIYIKDAQSLPDELRMKQMVDSKGLQLDSKFKITYSIILNLLTSKDIDATEMMKRSFHENYRFVQLPKQMLSLERLKKEYINTSLVQCPYQKGLRSGVSKSLIEEYVEIQKNYRFSQIAFIQSAITQSKTNITFPRFVLFSDHFGEISLGVALSQDFLNDDIYDQNYILRPSEITQLNFSVLTIHSGNEDEKQQRRYKKIFLQYQTSFLEKKREKQRNNQLKSNREFYYIINNVTEESIIDFLDDQVKASNKTNFQNIEVYYEDYATQLLEKQQQFQDMKQMLQYIYSPQQQNNNKKRQAVLTKFKYKFKSIKQQNDEDNMEQFKFREQQLNELINQQCQFCDLKEKHLQQLQLKEKLKNDMLDIKKKIQGNDTQSQSDFNNKLNALKLLGYVDQAGLPLIKARIARELMDQSSIYICEVLVDNIMETLKPSEIAALMSAFVCQDRRKFEEEFDESNIEVMLHKKFDEISLELSGAIIATYILIKKTIEEEMKMDAVDTKDSYEQIRNVLNFNLTQVIYLWAQGQSFVDVCLQTDIEEGSIVRTIQRLENMLRGVINAFRVMGNLKMVDKVEKACQLIKKDIVFAESLYFDSNAKIKEKN</sequence>